<dbReference type="InterPro" id="IPR010897">
    <property type="entry name" value="Spore_II_P"/>
</dbReference>
<dbReference type="EMBL" id="CP141615">
    <property type="protein sequence ID" value="WRP18243.1"/>
    <property type="molecule type" value="Genomic_DNA"/>
</dbReference>
<name>A0ABZ1C034_9FIRM</name>
<proteinExistence type="predicted"/>
<accession>A0ABZ1C034</accession>
<feature type="region of interest" description="Disordered" evidence="1">
    <location>
        <begin position="48"/>
        <end position="69"/>
    </location>
</feature>
<feature type="compositionally biased region" description="Pro residues" evidence="1">
    <location>
        <begin position="133"/>
        <end position="142"/>
    </location>
</feature>
<evidence type="ECO:0000256" key="1">
    <source>
        <dbReference type="SAM" id="MobiDB-lite"/>
    </source>
</evidence>
<dbReference type="NCBIfam" id="TIGR02867">
    <property type="entry name" value="spore_II_P"/>
    <property type="match status" value="1"/>
</dbReference>
<evidence type="ECO:0000313" key="3">
    <source>
        <dbReference type="Proteomes" id="UP001332192"/>
    </source>
</evidence>
<protein>
    <submittedName>
        <fullName evidence="2">Stage II sporulation protein P</fullName>
    </submittedName>
</protein>
<feature type="compositionally biased region" description="Low complexity" evidence="1">
    <location>
        <begin position="96"/>
        <end position="105"/>
    </location>
</feature>
<keyword evidence="3" id="KW-1185">Reference proteome</keyword>
<sequence length="376" mass="39913">MLFSRRGAFFVVSARTGLRVLAVAASAALGFALGPTIMPPPGWLVPPGVPGMPAGSGAPASRNGQTPAPPVERMALLQRFGAWVVARATEVAWPAAPTAARAGEPGPSPSRPSPAPVPSDRGPEDGSPVRPALAPPPSPQRPHAPEKPPDPPARPRPSGPARAAVWVAVYHTHTSEMYRTPDFHPSDPLEYHRFGTTDTGVVRVGKALVDALNALGIPAVHITTIHDYPSHDLAYVRSMETARALVERYPSLRLLIDLHRDAPQEGGDLETSVDGESVAQLALVVGTGRDGAEEKSNLAVARALAAELDSRFPGLLRRLILRPGRYYNQQVHPGALLIEVGSYRSQEEAARRSALLLAQGIAALLLKSPFPRSAWS</sequence>
<reference evidence="2 3" key="1">
    <citation type="journal article" date="2024" name="Front. Microbiol.">
        <title>Novel thermophilic genera Geochorda gen. nov. and Carboxydochorda gen. nov. from the deep terrestrial subsurface reveal the ecophysiological diversity in the class Limnochordia.</title>
        <authorList>
            <person name="Karnachuk O.V."/>
            <person name="Lukina A.P."/>
            <person name="Avakyan M.R."/>
            <person name="Kadnikov V.V."/>
            <person name="Begmatov S."/>
            <person name="Beletsky A.V."/>
            <person name="Vlasova K.G."/>
            <person name="Novikov A.A."/>
            <person name="Shcherbakova V.A."/>
            <person name="Mardanov A.V."/>
            <person name="Ravin N.V."/>
        </authorList>
    </citation>
    <scope>NUCLEOTIDE SEQUENCE [LARGE SCALE GENOMIC DNA]</scope>
    <source>
        <strain evidence="2 3">L945</strain>
    </source>
</reference>
<feature type="compositionally biased region" description="Pro residues" evidence="1">
    <location>
        <begin position="106"/>
        <end position="117"/>
    </location>
</feature>
<organism evidence="2 3">
    <name type="scientific">Carboxydichorda subterranea</name>
    <dbReference type="NCBI Taxonomy" id="3109565"/>
    <lineage>
        <taxon>Bacteria</taxon>
        <taxon>Bacillati</taxon>
        <taxon>Bacillota</taxon>
        <taxon>Limnochordia</taxon>
        <taxon>Limnochordales</taxon>
        <taxon>Geochordaceae</taxon>
        <taxon>Carboxydichorda</taxon>
    </lineage>
</organism>
<feature type="region of interest" description="Disordered" evidence="1">
    <location>
        <begin position="96"/>
        <end position="160"/>
    </location>
</feature>
<dbReference type="Proteomes" id="UP001332192">
    <property type="component" value="Chromosome"/>
</dbReference>
<gene>
    <name evidence="2" type="primary">spoIIP</name>
    <name evidence="2" type="ORF">U7230_04350</name>
</gene>
<dbReference type="Pfam" id="PF07454">
    <property type="entry name" value="SpoIIP"/>
    <property type="match status" value="1"/>
</dbReference>
<evidence type="ECO:0000313" key="2">
    <source>
        <dbReference type="EMBL" id="WRP18243.1"/>
    </source>
</evidence>
<dbReference type="RefSeq" id="WP_324717514.1">
    <property type="nucleotide sequence ID" value="NZ_CP141615.1"/>
</dbReference>